<accession>A0AAQ3URA9</accession>
<dbReference type="CDD" id="cd01650">
    <property type="entry name" value="RT_nLTR_like"/>
    <property type="match status" value="1"/>
</dbReference>
<feature type="domain" description="Reverse transcriptase" evidence="1">
    <location>
        <begin position="6"/>
        <end position="261"/>
    </location>
</feature>
<dbReference type="PANTHER" id="PTHR19446">
    <property type="entry name" value="REVERSE TRANSCRIPTASES"/>
    <property type="match status" value="1"/>
</dbReference>
<name>A0AAQ3URA9_PASNO</name>
<dbReference type="PROSITE" id="PS50878">
    <property type="entry name" value="RT_POL"/>
    <property type="match status" value="1"/>
</dbReference>
<reference evidence="2 3" key="1">
    <citation type="submission" date="2024-02" db="EMBL/GenBank/DDBJ databases">
        <title>High-quality chromosome-scale genome assembly of Pensacola bahiagrass (Paspalum notatum Flugge var. saurae).</title>
        <authorList>
            <person name="Vega J.M."/>
            <person name="Podio M."/>
            <person name="Orjuela J."/>
            <person name="Siena L.A."/>
            <person name="Pessino S.C."/>
            <person name="Combes M.C."/>
            <person name="Mariac C."/>
            <person name="Albertini E."/>
            <person name="Pupilli F."/>
            <person name="Ortiz J.P.A."/>
            <person name="Leblanc O."/>
        </authorList>
    </citation>
    <scope>NUCLEOTIDE SEQUENCE [LARGE SCALE GENOMIC DNA]</scope>
    <source>
        <strain evidence="2">R1</strain>
        <tissue evidence="2">Leaf</tissue>
    </source>
</reference>
<organism evidence="2 3">
    <name type="scientific">Paspalum notatum var. saurae</name>
    <dbReference type="NCBI Taxonomy" id="547442"/>
    <lineage>
        <taxon>Eukaryota</taxon>
        <taxon>Viridiplantae</taxon>
        <taxon>Streptophyta</taxon>
        <taxon>Embryophyta</taxon>
        <taxon>Tracheophyta</taxon>
        <taxon>Spermatophyta</taxon>
        <taxon>Magnoliopsida</taxon>
        <taxon>Liliopsida</taxon>
        <taxon>Poales</taxon>
        <taxon>Poaceae</taxon>
        <taxon>PACMAD clade</taxon>
        <taxon>Panicoideae</taxon>
        <taxon>Andropogonodae</taxon>
        <taxon>Paspaleae</taxon>
        <taxon>Paspalinae</taxon>
        <taxon>Paspalum</taxon>
    </lineage>
</organism>
<dbReference type="Proteomes" id="UP001341281">
    <property type="component" value="Chromosome 10"/>
</dbReference>
<proteinExistence type="predicted"/>
<protein>
    <recommendedName>
        <fullName evidence="1">Reverse transcriptase domain-containing protein</fullName>
    </recommendedName>
</protein>
<dbReference type="AlphaFoldDB" id="A0AAQ3URA9"/>
<dbReference type="SUPFAM" id="SSF56672">
    <property type="entry name" value="DNA/RNA polymerases"/>
    <property type="match status" value="1"/>
</dbReference>
<dbReference type="EMBL" id="CP144754">
    <property type="protein sequence ID" value="WVZ97109.1"/>
    <property type="molecule type" value="Genomic_DNA"/>
</dbReference>
<evidence type="ECO:0000313" key="3">
    <source>
        <dbReference type="Proteomes" id="UP001341281"/>
    </source>
</evidence>
<gene>
    <name evidence="2" type="ORF">U9M48_042666</name>
</gene>
<evidence type="ECO:0000313" key="2">
    <source>
        <dbReference type="EMBL" id="WVZ97109.1"/>
    </source>
</evidence>
<sequence length="504" mass="57754">MLHEDIGDIYPPHLHSLNFGTIILLSKRNDVRQIQQYRPMCLLNLSFKIFTKIATNRIAKIASKIIKPSQTAFLPGRNIMEGAVILYETIPELHTNKQNGVIFKIDFEKAYDKISWYFLQQVLRTKGFSPKLCGFNPMSKGPIKGLRHGDPLSPILYNIMVDMLALIIARANNNGQVKGAIPQYADDTVIFLDHDLEQSKTYEIDFIMRNPLCGVVWLQTGSYPFRYLGLSMYYKKILNEDWKMIEDRIEKRLCNWKGNMLFYSGRLVLLNSVLSSLPIFMLSFFEVLKKLNTLGLDFSSSMIIPIDKVAISMSTQRPRRFGSSESRHSEQISVQFKLSKWKPTKVLRRHMVSIAKKHANVAEVLNSSPLNISFRRALHNLVASLAHVNLEDGTNIFIWGLHKQDSFTMKSMYTAHISNGINMSKEIWGLRIPFTIKFFPCWHKQWSSNLASLLLTGGAAFYWTLWLTRNDTVSRIDGDGVFFLATDGLLDLGLKNLFITHGYI</sequence>
<dbReference type="Pfam" id="PF00078">
    <property type="entry name" value="RVT_1"/>
    <property type="match status" value="1"/>
</dbReference>
<keyword evidence="3" id="KW-1185">Reference proteome</keyword>
<dbReference type="InterPro" id="IPR000477">
    <property type="entry name" value="RT_dom"/>
</dbReference>
<dbReference type="InterPro" id="IPR043502">
    <property type="entry name" value="DNA/RNA_pol_sf"/>
</dbReference>
<evidence type="ECO:0000259" key="1">
    <source>
        <dbReference type="PROSITE" id="PS50878"/>
    </source>
</evidence>